<keyword evidence="4" id="KW-0378">Hydrolase</keyword>
<name>A0A9E2KS14_9LACO</name>
<evidence type="ECO:0000259" key="6">
    <source>
        <dbReference type="Pfam" id="PF00933"/>
    </source>
</evidence>
<reference evidence="7" key="1">
    <citation type="journal article" date="2021" name="PeerJ">
        <title>Extensive microbial diversity within the chicken gut microbiome revealed by metagenomics and culture.</title>
        <authorList>
            <person name="Gilroy R."/>
            <person name="Ravi A."/>
            <person name="Getino M."/>
            <person name="Pursley I."/>
            <person name="Horton D.L."/>
            <person name="Alikhan N.F."/>
            <person name="Baker D."/>
            <person name="Gharbi K."/>
            <person name="Hall N."/>
            <person name="Watson M."/>
            <person name="Adriaenssens E.M."/>
            <person name="Foster-Nyarko E."/>
            <person name="Jarju S."/>
            <person name="Secka A."/>
            <person name="Antonio M."/>
            <person name="Oren A."/>
            <person name="Chaudhuri R.R."/>
            <person name="La Ragione R."/>
            <person name="Hildebrand F."/>
            <person name="Pallen M.J."/>
        </authorList>
    </citation>
    <scope>NUCLEOTIDE SEQUENCE</scope>
    <source>
        <strain evidence="7">F6-686</strain>
    </source>
</reference>
<dbReference type="GO" id="GO:0009254">
    <property type="term" value="P:peptidoglycan turnover"/>
    <property type="evidence" value="ECO:0007669"/>
    <property type="project" value="TreeGrafter"/>
</dbReference>
<comment type="similarity">
    <text evidence="2">Belongs to the glycosyl hydrolase 3 family.</text>
</comment>
<evidence type="ECO:0000256" key="5">
    <source>
        <dbReference type="ARBA" id="ARBA00023295"/>
    </source>
</evidence>
<reference evidence="7" key="2">
    <citation type="submission" date="2021-04" db="EMBL/GenBank/DDBJ databases">
        <authorList>
            <person name="Gilroy R."/>
        </authorList>
    </citation>
    <scope>NUCLEOTIDE SEQUENCE</scope>
    <source>
        <strain evidence="7">F6-686</strain>
    </source>
</reference>
<evidence type="ECO:0000256" key="2">
    <source>
        <dbReference type="ARBA" id="ARBA00005336"/>
    </source>
</evidence>
<sequence length="350" mass="39016">MSISKNNKIHHPQDKAKKILKKMNLDQKIGQLYFIHSTGDFQQMKRLIKKDHLGGITLFGPDFKGRTHAQFLREMDTYQKESPTGMFIATDQEGGTVSRINTNPLVSHSNFSSPQTIYAKSGLTGIANEDARVSRILKNNKINMNFAPVADVALNKNSFIYQRTLGKGYNETARYIPVAVHAIQKENVAAVLKHFPGYGDAGDTHTGFAQINKKFSAYEEEDLLPFKAGIHAHVDGIMVSHIIIKDLDPLYPASLSTTAHQLLRKKLDYQGLIITDDLQMGAITEFAKKHQINADILALKAGNDLLLGGDPETGIPAIKQAVEKKEISTKQIDKSVYRILKLKEKLQILK</sequence>
<dbReference type="InterPro" id="IPR050226">
    <property type="entry name" value="NagZ_Beta-hexosaminidase"/>
</dbReference>
<dbReference type="PANTHER" id="PTHR30480:SF13">
    <property type="entry name" value="BETA-HEXOSAMINIDASE"/>
    <property type="match status" value="1"/>
</dbReference>
<evidence type="ECO:0000313" key="7">
    <source>
        <dbReference type="EMBL" id="MBU3828510.1"/>
    </source>
</evidence>
<dbReference type="Proteomes" id="UP000823844">
    <property type="component" value="Unassembled WGS sequence"/>
</dbReference>
<dbReference type="AlphaFoldDB" id="A0A9E2KS14"/>
<organism evidence="7 8">
    <name type="scientific">Candidatus Lactobacillus pullistercoris</name>
    <dbReference type="NCBI Taxonomy" id="2838636"/>
    <lineage>
        <taxon>Bacteria</taxon>
        <taxon>Bacillati</taxon>
        <taxon>Bacillota</taxon>
        <taxon>Bacilli</taxon>
        <taxon>Lactobacillales</taxon>
        <taxon>Lactobacillaceae</taxon>
        <taxon>Lactobacillus</taxon>
    </lineage>
</organism>
<feature type="domain" description="Glycoside hydrolase family 3 N-terminal" evidence="6">
    <location>
        <begin position="25"/>
        <end position="342"/>
    </location>
</feature>
<evidence type="ECO:0000313" key="8">
    <source>
        <dbReference type="Proteomes" id="UP000823844"/>
    </source>
</evidence>
<dbReference type="GO" id="GO:0004563">
    <property type="term" value="F:beta-N-acetylhexosaminidase activity"/>
    <property type="evidence" value="ECO:0007669"/>
    <property type="project" value="UniProtKB-EC"/>
</dbReference>
<dbReference type="EMBL" id="JAHLFT010000066">
    <property type="protein sequence ID" value="MBU3828510.1"/>
    <property type="molecule type" value="Genomic_DNA"/>
</dbReference>
<accession>A0A9E2KS14</accession>
<comment type="catalytic activity">
    <reaction evidence="1">
        <text>Hydrolysis of terminal non-reducing N-acetyl-D-hexosamine residues in N-acetyl-beta-D-hexosaminides.</text>
        <dbReference type="EC" id="3.2.1.52"/>
    </reaction>
</comment>
<dbReference type="Pfam" id="PF00933">
    <property type="entry name" value="Glyco_hydro_3"/>
    <property type="match status" value="1"/>
</dbReference>
<dbReference type="EC" id="3.2.1.52" evidence="3"/>
<dbReference type="GO" id="GO:0005975">
    <property type="term" value="P:carbohydrate metabolic process"/>
    <property type="evidence" value="ECO:0007669"/>
    <property type="project" value="InterPro"/>
</dbReference>
<proteinExistence type="inferred from homology"/>
<dbReference type="InterPro" id="IPR017853">
    <property type="entry name" value="GH"/>
</dbReference>
<dbReference type="Gene3D" id="3.20.20.300">
    <property type="entry name" value="Glycoside hydrolase, family 3, N-terminal domain"/>
    <property type="match status" value="1"/>
</dbReference>
<protein>
    <recommendedName>
        <fullName evidence="3">beta-N-acetylhexosaminidase</fullName>
        <ecNumber evidence="3">3.2.1.52</ecNumber>
    </recommendedName>
</protein>
<dbReference type="SUPFAM" id="SSF51445">
    <property type="entry name" value="(Trans)glycosidases"/>
    <property type="match status" value="1"/>
</dbReference>
<evidence type="ECO:0000256" key="4">
    <source>
        <dbReference type="ARBA" id="ARBA00022801"/>
    </source>
</evidence>
<evidence type="ECO:0000256" key="1">
    <source>
        <dbReference type="ARBA" id="ARBA00001231"/>
    </source>
</evidence>
<evidence type="ECO:0000256" key="3">
    <source>
        <dbReference type="ARBA" id="ARBA00012663"/>
    </source>
</evidence>
<dbReference type="InterPro" id="IPR036962">
    <property type="entry name" value="Glyco_hydro_3_N_sf"/>
</dbReference>
<dbReference type="PANTHER" id="PTHR30480">
    <property type="entry name" value="BETA-HEXOSAMINIDASE-RELATED"/>
    <property type="match status" value="1"/>
</dbReference>
<comment type="caution">
    <text evidence="7">The sequence shown here is derived from an EMBL/GenBank/DDBJ whole genome shotgun (WGS) entry which is preliminary data.</text>
</comment>
<dbReference type="InterPro" id="IPR001764">
    <property type="entry name" value="Glyco_hydro_3_N"/>
</dbReference>
<keyword evidence="5" id="KW-0326">Glycosidase</keyword>
<gene>
    <name evidence="7" type="ORF">H9806_05160</name>
</gene>